<dbReference type="PANTHER" id="PTHR37531">
    <property type="entry name" value="HEME EXPORTER PROTEIN D"/>
    <property type="match status" value="1"/>
</dbReference>
<dbReference type="GO" id="GO:0017004">
    <property type="term" value="P:cytochrome complex assembly"/>
    <property type="evidence" value="ECO:0007669"/>
    <property type="project" value="UniProtKB-KW"/>
</dbReference>
<dbReference type="AlphaFoldDB" id="A0A2N7TLK6"/>
<proteinExistence type="inferred from homology"/>
<name>A0A2N7TLK6_9GAMM</name>
<dbReference type="InterPro" id="IPR052075">
    <property type="entry name" value="Heme_exporter_D"/>
</dbReference>
<evidence type="ECO:0000256" key="12">
    <source>
        <dbReference type="RuleBase" id="RU363101"/>
    </source>
</evidence>
<evidence type="ECO:0000256" key="1">
    <source>
        <dbReference type="ARBA" id="ARBA00002442"/>
    </source>
</evidence>
<dbReference type="InterPro" id="IPR007078">
    <property type="entry name" value="Haem_export_protD_CcmD"/>
</dbReference>
<evidence type="ECO:0000313" key="15">
    <source>
        <dbReference type="Proteomes" id="UP000235346"/>
    </source>
</evidence>
<keyword evidence="5 12" id="KW-0813">Transport</keyword>
<comment type="function">
    <text evidence="1 12">Required for the export of heme to the periplasm for the biogenesis of c-type cytochromes.</text>
</comment>
<organism evidence="14 15">
    <name type="scientific">Halomonas heilongjiangensis</name>
    <dbReference type="NCBI Taxonomy" id="1387883"/>
    <lineage>
        <taxon>Bacteria</taxon>
        <taxon>Pseudomonadati</taxon>
        <taxon>Pseudomonadota</taxon>
        <taxon>Gammaproteobacteria</taxon>
        <taxon>Oceanospirillales</taxon>
        <taxon>Halomonadaceae</taxon>
        <taxon>Halomonas</taxon>
    </lineage>
</organism>
<dbReference type="Pfam" id="PF04995">
    <property type="entry name" value="CcmD"/>
    <property type="match status" value="1"/>
</dbReference>
<evidence type="ECO:0000256" key="4">
    <source>
        <dbReference type="ARBA" id="ARBA00016461"/>
    </source>
</evidence>
<evidence type="ECO:0000256" key="2">
    <source>
        <dbReference type="ARBA" id="ARBA00004377"/>
    </source>
</evidence>
<evidence type="ECO:0000256" key="9">
    <source>
        <dbReference type="ARBA" id="ARBA00022748"/>
    </source>
</evidence>
<accession>A0A2N7TLK6</accession>
<sequence>MAFATFSEFLAMGGHGPYVWASWAVTAALLGGIVLHARSERRHLLRHLQRRARRERRLAGGQATVSHQRGGHNDDT</sequence>
<evidence type="ECO:0000256" key="3">
    <source>
        <dbReference type="ARBA" id="ARBA00008741"/>
    </source>
</evidence>
<keyword evidence="11 12" id="KW-0472">Membrane</keyword>
<evidence type="ECO:0000256" key="13">
    <source>
        <dbReference type="SAM" id="MobiDB-lite"/>
    </source>
</evidence>
<dbReference type="GO" id="GO:0015886">
    <property type="term" value="P:heme transport"/>
    <property type="evidence" value="ECO:0007669"/>
    <property type="project" value="InterPro"/>
</dbReference>
<dbReference type="PANTHER" id="PTHR37531:SF1">
    <property type="entry name" value="HEME EXPORTER PROTEIN D"/>
    <property type="match status" value="1"/>
</dbReference>
<protein>
    <recommendedName>
        <fullName evidence="4 12">Heme exporter protein D</fullName>
    </recommendedName>
</protein>
<reference evidence="14 15" key="1">
    <citation type="submission" date="2018-01" db="EMBL/GenBank/DDBJ databases">
        <title>Halomonas endophytica sp. nov., isolated from storage liquid in the stems of Populus euphratica.</title>
        <authorList>
            <person name="Chen C."/>
        </authorList>
    </citation>
    <scope>NUCLEOTIDE SEQUENCE [LARGE SCALE GENOMIC DNA]</scope>
    <source>
        <strain evidence="14 15">DSM 26881</strain>
    </source>
</reference>
<keyword evidence="7 12" id="KW-0997">Cell inner membrane</keyword>
<keyword evidence="10 12" id="KW-1133">Transmembrane helix</keyword>
<evidence type="ECO:0000256" key="10">
    <source>
        <dbReference type="ARBA" id="ARBA00022989"/>
    </source>
</evidence>
<keyword evidence="8 12" id="KW-0812">Transmembrane</keyword>
<evidence type="ECO:0000256" key="8">
    <source>
        <dbReference type="ARBA" id="ARBA00022692"/>
    </source>
</evidence>
<dbReference type="OrthoDB" id="9815607at2"/>
<comment type="caution">
    <text evidence="14">The sequence shown here is derived from an EMBL/GenBank/DDBJ whole genome shotgun (WGS) entry which is preliminary data.</text>
</comment>
<dbReference type="Proteomes" id="UP000235346">
    <property type="component" value="Unassembled WGS sequence"/>
</dbReference>
<comment type="subcellular location">
    <subcellularLocation>
        <location evidence="2 12">Cell inner membrane</location>
        <topology evidence="2 12">Single-pass membrane protein</topology>
    </subcellularLocation>
</comment>
<comment type="similarity">
    <text evidence="3 12">Belongs to the CcmD/CycX/HelD family.</text>
</comment>
<dbReference type="NCBIfam" id="TIGR03141">
    <property type="entry name" value="cytochro_ccmD"/>
    <property type="match status" value="1"/>
</dbReference>
<dbReference type="EMBL" id="PNRE01000053">
    <property type="protein sequence ID" value="PMR69067.1"/>
    <property type="molecule type" value="Genomic_DNA"/>
</dbReference>
<gene>
    <name evidence="14" type="primary">ccmD</name>
    <name evidence="14" type="ORF">C1H66_12465</name>
</gene>
<evidence type="ECO:0000256" key="6">
    <source>
        <dbReference type="ARBA" id="ARBA00022475"/>
    </source>
</evidence>
<evidence type="ECO:0000256" key="11">
    <source>
        <dbReference type="ARBA" id="ARBA00023136"/>
    </source>
</evidence>
<evidence type="ECO:0000256" key="7">
    <source>
        <dbReference type="ARBA" id="ARBA00022519"/>
    </source>
</evidence>
<dbReference type="RefSeq" id="WP_102628214.1">
    <property type="nucleotide sequence ID" value="NZ_PDOH01000018.1"/>
</dbReference>
<dbReference type="GO" id="GO:0005886">
    <property type="term" value="C:plasma membrane"/>
    <property type="evidence" value="ECO:0007669"/>
    <property type="project" value="UniProtKB-SubCell"/>
</dbReference>
<dbReference type="GO" id="GO:1903607">
    <property type="term" value="P:cytochrome c biosynthetic process"/>
    <property type="evidence" value="ECO:0007669"/>
    <property type="project" value="TreeGrafter"/>
</dbReference>
<keyword evidence="6 12" id="KW-1003">Cell membrane</keyword>
<evidence type="ECO:0000256" key="5">
    <source>
        <dbReference type="ARBA" id="ARBA00022448"/>
    </source>
</evidence>
<feature type="transmembrane region" description="Helical" evidence="12">
    <location>
        <begin position="20"/>
        <end position="37"/>
    </location>
</feature>
<keyword evidence="15" id="KW-1185">Reference proteome</keyword>
<evidence type="ECO:0000313" key="14">
    <source>
        <dbReference type="EMBL" id="PMR69067.1"/>
    </source>
</evidence>
<keyword evidence="9 12" id="KW-0201">Cytochrome c-type biogenesis</keyword>
<feature type="region of interest" description="Disordered" evidence="13">
    <location>
        <begin position="55"/>
        <end position="76"/>
    </location>
</feature>